<feature type="compositionally biased region" description="Basic residues" evidence="2">
    <location>
        <begin position="217"/>
        <end position="229"/>
    </location>
</feature>
<evidence type="ECO:0000259" key="5">
    <source>
        <dbReference type="PROSITE" id="PS51034"/>
    </source>
</evidence>
<keyword evidence="3" id="KW-0812">Transmembrane</keyword>
<feature type="chain" id="PRO_5006070209" description="ZP domain-containing protein" evidence="4">
    <location>
        <begin position="31"/>
        <end position="544"/>
    </location>
</feature>
<dbReference type="InterPro" id="IPR001507">
    <property type="entry name" value="ZP_dom"/>
</dbReference>
<proteinExistence type="predicted"/>
<name>A0A0P4W2U0_SCYOL</name>
<dbReference type="InterPro" id="IPR042235">
    <property type="entry name" value="ZP-C_dom"/>
</dbReference>
<evidence type="ECO:0000313" key="6">
    <source>
        <dbReference type="EMBL" id="JAI62810.1"/>
    </source>
</evidence>
<feature type="transmembrane region" description="Helical" evidence="3">
    <location>
        <begin position="488"/>
        <end position="511"/>
    </location>
</feature>
<feature type="signal peptide" evidence="4">
    <location>
        <begin position="1"/>
        <end position="30"/>
    </location>
</feature>
<keyword evidence="3" id="KW-1133">Transmembrane helix</keyword>
<dbReference type="EMBL" id="GDRN01076966">
    <property type="protein sequence ID" value="JAI62810.1"/>
    <property type="molecule type" value="Transcribed_RNA"/>
</dbReference>
<sequence length="544" mass="59827">MMAGGVGQTAAAAVVVTVTVLLLLVEGVAALGHHPEPPIKATLSNKFVGVSSRCSRGSLTVDVSTEEAFFGSVYARGYPNSCREVGQGNTTTSLVVSAQKCGVKVIEDEFGHHTYELLVYIQFDKWVQQVIDEQVYVRCKLERQAGELKAQAQMNVMNEDSDDNTPVRHKDVLNTENNSIATLVLAAGPSGSKASSSSSTSLPVNRTDAEDSESSKSRRLVSLRRKASSRSRAQEQDAMRDWLPLEAPKELLMWQGKRTEGNSEPVSCWMDIVEGTSMDGKPVLEHLLVGDDTTMVLKVRQTKGLDTRITSCLAHDGSDDESQELIDENGCSVDDEIMPPLRIKFNPRSGVKVAYASFKAFKFPDRDHLHLRCTVLVCLGACQLPVCGRLSNRIGRRMGNSGQGSIQAVHDLQDLVTSPQQTPRGNNRALTNTIVDKVEVFNSVEVRAPGIESQPNLVKQYRTDRGPAVDSVNFFSDENMFCVTPYKMILAFGVLLTVLLVAMLFSLYSCVKARVLKARLQPPHHHNEPPRHSPVTSPYYRFAH</sequence>
<feature type="domain" description="ZP" evidence="5">
    <location>
        <begin position="53"/>
        <end position="394"/>
    </location>
</feature>
<dbReference type="PROSITE" id="PS51034">
    <property type="entry name" value="ZP_2"/>
    <property type="match status" value="1"/>
</dbReference>
<feature type="compositionally biased region" description="Low complexity" evidence="2">
    <location>
        <begin position="190"/>
        <end position="201"/>
    </location>
</feature>
<reference evidence="6" key="1">
    <citation type="submission" date="2015-09" db="EMBL/GenBank/DDBJ databases">
        <title>Scylla olivacea transcriptome.</title>
        <authorList>
            <person name="Ikhwanuddin M."/>
        </authorList>
    </citation>
    <scope>NUCLEOTIDE SEQUENCE</scope>
</reference>
<feature type="compositionally biased region" description="Basic and acidic residues" evidence="2">
    <location>
        <begin position="207"/>
        <end position="216"/>
    </location>
</feature>
<dbReference type="SMART" id="SM00241">
    <property type="entry name" value="ZP"/>
    <property type="match status" value="1"/>
</dbReference>
<evidence type="ECO:0000256" key="4">
    <source>
        <dbReference type="SAM" id="SignalP"/>
    </source>
</evidence>
<dbReference type="InterPro" id="IPR055355">
    <property type="entry name" value="ZP-C"/>
</dbReference>
<accession>A0A0P4W2U0</accession>
<keyword evidence="1" id="KW-1015">Disulfide bond</keyword>
<dbReference type="PANTHER" id="PTHR46560:SF5">
    <property type="entry name" value="CYPHER, ISOFORM B"/>
    <property type="match status" value="1"/>
</dbReference>
<organism evidence="6">
    <name type="scientific">Scylla olivacea</name>
    <name type="common">Orange mud crab</name>
    <name type="synonym">Cancer olivacea</name>
    <dbReference type="NCBI Taxonomy" id="85551"/>
    <lineage>
        <taxon>Eukaryota</taxon>
        <taxon>Metazoa</taxon>
        <taxon>Ecdysozoa</taxon>
        <taxon>Arthropoda</taxon>
        <taxon>Crustacea</taxon>
        <taxon>Multicrustacea</taxon>
        <taxon>Malacostraca</taxon>
        <taxon>Eumalacostraca</taxon>
        <taxon>Eucarida</taxon>
        <taxon>Decapoda</taxon>
        <taxon>Pleocyemata</taxon>
        <taxon>Brachyura</taxon>
        <taxon>Eubrachyura</taxon>
        <taxon>Portunoidea</taxon>
        <taxon>Portunidae</taxon>
        <taxon>Portuninae</taxon>
        <taxon>Scylla</taxon>
    </lineage>
</organism>
<keyword evidence="4" id="KW-0732">Signal</keyword>
<evidence type="ECO:0000256" key="3">
    <source>
        <dbReference type="SAM" id="Phobius"/>
    </source>
</evidence>
<evidence type="ECO:0000256" key="2">
    <source>
        <dbReference type="SAM" id="MobiDB-lite"/>
    </source>
</evidence>
<dbReference type="AlphaFoldDB" id="A0A0P4W2U0"/>
<keyword evidence="3" id="KW-0472">Membrane</keyword>
<dbReference type="Gene3D" id="2.60.40.4100">
    <property type="entry name" value="Zona pellucida, ZP-C domain"/>
    <property type="match status" value="1"/>
</dbReference>
<evidence type="ECO:0000256" key="1">
    <source>
        <dbReference type="ARBA" id="ARBA00023157"/>
    </source>
</evidence>
<feature type="region of interest" description="Disordered" evidence="2">
    <location>
        <begin position="188"/>
        <end position="237"/>
    </location>
</feature>
<dbReference type="PANTHER" id="PTHR46560">
    <property type="entry name" value="CYPHER, ISOFORM B"/>
    <property type="match status" value="1"/>
</dbReference>
<dbReference type="Pfam" id="PF00100">
    <property type="entry name" value="Zona_pellucida"/>
    <property type="match status" value="1"/>
</dbReference>
<protein>
    <recommendedName>
        <fullName evidence="5">ZP domain-containing protein</fullName>
    </recommendedName>
</protein>